<evidence type="ECO:0000313" key="2">
    <source>
        <dbReference type="Proteomes" id="UP001596417"/>
    </source>
</evidence>
<accession>A0ABD5YV96</accession>
<proteinExistence type="predicted"/>
<dbReference type="Proteomes" id="UP001596417">
    <property type="component" value="Unassembled WGS sequence"/>
</dbReference>
<dbReference type="GeneID" id="76202004"/>
<evidence type="ECO:0000313" key="1">
    <source>
        <dbReference type="EMBL" id="MFC7192327.1"/>
    </source>
</evidence>
<protein>
    <submittedName>
        <fullName evidence="1">Uncharacterized protein</fullName>
    </submittedName>
</protein>
<dbReference type="EMBL" id="JBHTAX010000004">
    <property type="protein sequence ID" value="MFC7192327.1"/>
    <property type="molecule type" value="Genomic_DNA"/>
</dbReference>
<keyword evidence="2" id="KW-1185">Reference proteome</keyword>
<gene>
    <name evidence="1" type="ORF">ACFQL7_22600</name>
</gene>
<comment type="caution">
    <text evidence="1">The sequence shown here is derived from an EMBL/GenBank/DDBJ whole genome shotgun (WGS) entry which is preliminary data.</text>
</comment>
<sequence length="186" mass="20095">MGELSPIHTGVLRRDLHGETVGIIHTTPILSCDYCNAIVNTTEPILYEAIRIANLPTLETHLDPPKGWMLDAARCRDCTISHLSPTTIGYEEALVLLRVTDVDGILSTDASTLKVVHLSPSNDGYVPPQVGTHILAASGDVGAARWLRMCARIDHVNTASIESPIVMKQLSAMINRSTDVPPGINI</sequence>
<reference evidence="1 2" key="1">
    <citation type="journal article" date="2019" name="Int. J. Syst. Evol. Microbiol.">
        <title>The Global Catalogue of Microorganisms (GCM) 10K type strain sequencing project: providing services to taxonomists for standard genome sequencing and annotation.</title>
        <authorList>
            <consortium name="The Broad Institute Genomics Platform"/>
            <consortium name="The Broad Institute Genome Sequencing Center for Infectious Disease"/>
            <person name="Wu L."/>
            <person name="Ma J."/>
        </authorList>
    </citation>
    <scope>NUCLEOTIDE SEQUENCE [LARGE SCALE GENOMIC DNA]</scope>
    <source>
        <strain evidence="1 2">RDMS1</strain>
    </source>
</reference>
<name>A0ABD5YV96_9EURY</name>
<organism evidence="1 2">
    <name type="scientific">Halocatena marina</name>
    <dbReference type="NCBI Taxonomy" id="2934937"/>
    <lineage>
        <taxon>Archaea</taxon>
        <taxon>Methanobacteriati</taxon>
        <taxon>Methanobacteriota</taxon>
        <taxon>Stenosarchaea group</taxon>
        <taxon>Halobacteria</taxon>
        <taxon>Halobacteriales</taxon>
        <taxon>Natronomonadaceae</taxon>
        <taxon>Halocatena</taxon>
    </lineage>
</organism>
<dbReference type="RefSeq" id="WP_248910203.1">
    <property type="nucleotide sequence ID" value="NZ_CP109980.1"/>
</dbReference>
<dbReference type="AlphaFoldDB" id="A0ABD5YV96"/>